<evidence type="ECO:0000313" key="1">
    <source>
        <dbReference type="EMBL" id="EFN71711.1"/>
    </source>
</evidence>
<name>E2A4C5_CAMFO</name>
<sequence>MSETLEEVVKKMSEMPEISTQIEEPLYKRRKYSSTDNSD</sequence>
<keyword evidence="2" id="KW-1185">Reference proteome</keyword>
<evidence type="ECO:0000313" key="2">
    <source>
        <dbReference type="Proteomes" id="UP000000311"/>
    </source>
</evidence>
<dbReference type="EMBL" id="GL436633">
    <property type="protein sequence ID" value="EFN71711.1"/>
    <property type="molecule type" value="Genomic_DNA"/>
</dbReference>
<dbReference type="AlphaFoldDB" id="E2A4C5"/>
<accession>E2A4C5</accession>
<dbReference type="InParanoid" id="E2A4C5"/>
<organism evidence="2">
    <name type="scientific">Camponotus floridanus</name>
    <name type="common">Florida carpenter ant</name>
    <dbReference type="NCBI Taxonomy" id="104421"/>
    <lineage>
        <taxon>Eukaryota</taxon>
        <taxon>Metazoa</taxon>
        <taxon>Ecdysozoa</taxon>
        <taxon>Arthropoda</taxon>
        <taxon>Hexapoda</taxon>
        <taxon>Insecta</taxon>
        <taxon>Pterygota</taxon>
        <taxon>Neoptera</taxon>
        <taxon>Endopterygota</taxon>
        <taxon>Hymenoptera</taxon>
        <taxon>Apocrita</taxon>
        <taxon>Aculeata</taxon>
        <taxon>Formicoidea</taxon>
        <taxon>Formicidae</taxon>
        <taxon>Formicinae</taxon>
        <taxon>Camponotus</taxon>
    </lineage>
</organism>
<dbReference type="Proteomes" id="UP000000311">
    <property type="component" value="Unassembled WGS sequence"/>
</dbReference>
<proteinExistence type="predicted"/>
<reference evidence="1 2" key="1">
    <citation type="journal article" date="2010" name="Science">
        <title>Genomic comparison of the ants Camponotus floridanus and Harpegnathos saltator.</title>
        <authorList>
            <person name="Bonasio R."/>
            <person name="Zhang G."/>
            <person name="Ye C."/>
            <person name="Mutti N.S."/>
            <person name="Fang X."/>
            <person name="Qin N."/>
            <person name="Donahue G."/>
            <person name="Yang P."/>
            <person name="Li Q."/>
            <person name="Li C."/>
            <person name="Zhang P."/>
            <person name="Huang Z."/>
            <person name="Berger S.L."/>
            <person name="Reinberg D."/>
            <person name="Wang J."/>
            <person name="Liebig J."/>
        </authorList>
    </citation>
    <scope>NUCLEOTIDE SEQUENCE [LARGE SCALE GENOMIC DNA]</scope>
    <source>
        <strain evidence="2">C129</strain>
    </source>
</reference>
<protein>
    <submittedName>
        <fullName evidence="1">Uncharacterized protein</fullName>
    </submittedName>
</protein>
<gene>
    <name evidence="1" type="ORF">EAG_02068</name>
</gene>